<accession>A0ABV4I7A7</accession>
<sequence>MADRPDRPELRSDAARNRERLLRAAGELFAQHGFDVTLNDIAHHAGVGVGTAYRRFANKEEVIDALFEERMRDVADVAEAALAEPDAWEGLLTFITRALHMQFGDRGLNEIMNNPAMGDARVAEVRDRIAPMVTALVERARHQGVVRPDFDQSDIIFLQVALSAIMERTRSVSPDLYRRYLAMFLDGVSTRRDTFTPLPVAPLTAGLTHDAVTTPRRSSRAGDRHR</sequence>
<dbReference type="PROSITE" id="PS01081">
    <property type="entry name" value="HTH_TETR_1"/>
    <property type="match status" value="1"/>
</dbReference>
<dbReference type="InterPro" id="IPR036271">
    <property type="entry name" value="Tet_transcr_reg_TetR-rel_C_sf"/>
</dbReference>
<keyword evidence="3" id="KW-0804">Transcription</keyword>
<dbReference type="PANTHER" id="PTHR30055">
    <property type="entry name" value="HTH-TYPE TRANSCRIPTIONAL REGULATOR RUTR"/>
    <property type="match status" value="1"/>
</dbReference>
<proteinExistence type="predicted"/>
<evidence type="ECO:0000256" key="2">
    <source>
        <dbReference type="ARBA" id="ARBA00023125"/>
    </source>
</evidence>
<protein>
    <submittedName>
        <fullName evidence="7">TetR/AcrR family transcriptional regulator</fullName>
    </submittedName>
</protein>
<dbReference type="InterPro" id="IPR049445">
    <property type="entry name" value="TetR_SbtR-like_C"/>
</dbReference>
<dbReference type="InterPro" id="IPR009057">
    <property type="entry name" value="Homeodomain-like_sf"/>
</dbReference>
<evidence type="ECO:0000256" key="3">
    <source>
        <dbReference type="ARBA" id="ARBA00023163"/>
    </source>
</evidence>
<keyword evidence="2 4" id="KW-0238">DNA-binding</keyword>
<evidence type="ECO:0000256" key="1">
    <source>
        <dbReference type="ARBA" id="ARBA00023015"/>
    </source>
</evidence>
<evidence type="ECO:0000313" key="8">
    <source>
        <dbReference type="Proteomes" id="UP001566476"/>
    </source>
</evidence>
<feature type="domain" description="HTH tetR-type" evidence="6">
    <location>
        <begin position="15"/>
        <end position="74"/>
    </location>
</feature>
<evidence type="ECO:0000256" key="4">
    <source>
        <dbReference type="PROSITE-ProRule" id="PRU00335"/>
    </source>
</evidence>
<organism evidence="7 8">
    <name type="scientific">Kineococcus mangrovi</name>
    <dbReference type="NCBI Taxonomy" id="1660183"/>
    <lineage>
        <taxon>Bacteria</taxon>
        <taxon>Bacillati</taxon>
        <taxon>Actinomycetota</taxon>
        <taxon>Actinomycetes</taxon>
        <taxon>Kineosporiales</taxon>
        <taxon>Kineosporiaceae</taxon>
        <taxon>Kineococcus</taxon>
    </lineage>
</organism>
<dbReference type="InterPro" id="IPR023772">
    <property type="entry name" value="DNA-bd_HTH_TetR-type_CS"/>
</dbReference>
<evidence type="ECO:0000256" key="5">
    <source>
        <dbReference type="SAM" id="MobiDB-lite"/>
    </source>
</evidence>
<dbReference type="Pfam" id="PF00440">
    <property type="entry name" value="TetR_N"/>
    <property type="match status" value="1"/>
</dbReference>
<keyword evidence="8" id="KW-1185">Reference proteome</keyword>
<dbReference type="InterPro" id="IPR001647">
    <property type="entry name" value="HTH_TetR"/>
</dbReference>
<dbReference type="Pfam" id="PF21597">
    <property type="entry name" value="TetR_C_43"/>
    <property type="match status" value="1"/>
</dbReference>
<evidence type="ECO:0000313" key="7">
    <source>
        <dbReference type="EMBL" id="MEZ0493494.1"/>
    </source>
</evidence>
<evidence type="ECO:0000259" key="6">
    <source>
        <dbReference type="PROSITE" id="PS50977"/>
    </source>
</evidence>
<dbReference type="SUPFAM" id="SSF46689">
    <property type="entry name" value="Homeodomain-like"/>
    <property type="match status" value="1"/>
</dbReference>
<dbReference type="SUPFAM" id="SSF48498">
    <property type="entry name" value="Tetracyclin repressor-like, C-terminal domain"/>
    <property type="match status" value="1"/>
</dbReference>
<feature type="DNA-binding region" description="H-T-H motif" evidence="4">
    <location>
        <begin position="37"/>
        <end position="56"/>
    </location>
</feature>
<feature type="compositionally biased region" description="Basic residues" evidence="5">
    <location>
        <begin position="217"/>
        <end position="226"/>
    </location>
</feature>
<dbReference type="PRINTS" id="PR00455">
    <property type="entry name" value="HTHTETR"/>
</dbReference>
<gene>
    <name evidence="7" type="ORF">AB2L28_14745</name>
</gene>
<dbReference type="RefSeq" id="WP_370719733.1">
    <property type="nucleotide sequence ID" value="NZ_JBGGTQ010000006.1"/>
</dbReference>
<name>A0ABV4I7A7_9ACTN</name>
<comment type="caution">
    <text evidence="7">The sequence shown here is derived from an EMBL/GenBank/DDBJ whole genome shotgun (WGS) entry which is preliminary data.</text>
</comment>
<dbReference type="PROSITE" id="PS50977">
    <property type="entry name" value="HTH_TETR_2"/>
    <property type="match status" value="1"/>
</dbReference>
<feature type="region of interest" description="Disordered" evidence="5">
    <location>
        <begin position="206"/>
        <end position="226"/>
    </location>
</feature>
<keyword evidence="1" id="KW-0805">Transcription regulation</keyword>
<dbReference type="InterPro" id="IPR050109">
    <property type="entry name" value="HTH-type_TetR-like_transc_reg"/>
</dbReference>
<reference evidence="7 8" key="1">
    <citation type="submission" date="2024-07" db="EMBL/GenBank/DDBJ databases">
        <authorList>
            <person name="Thanompreechachai J."/>
            <person name="Duangmal K."/>
        </authorList>
    </citation>
    <scope>NUCLEOTIDE SEQUENCE [LARGE SCALE GENOMIC DNA]</scope>
    <source>
        <strain evidence="7 8">TBRC 1896</strain>
    </source>
</reference>
<dbReference type="EMBL" id="JBGGTQ010000006">
    <property type="protein sequence ID" value="MEZ0493494.1"/>
    <property type="molecule type" value="Genomic_DNA"/>
</dbReference>
<dbReference type="PANTHER" id="PTHR30055:SF234">
    <property type="entry name" value="HTH-TYPE TRANSCRIPTIONAL REGULATOR BETI"/>
    <property type="match status" value="1"/>
</dbReference>
<dbReference type="Proteomes" id="UP001566476">
    <property type="component" value="Unassembled WGS sequence"/>
</dbReference>
<dbReference type="Gene3D" id="1.10.357.10">
    <property type="entry name" value="Tetracycline Repressor, domain 2"/>
    <property type="match status" value="1"/>
</dbReference>